<evidence type="ECO:0000313" key="4">
    <source>
        <dbReference type="Proteomes" id="UP000036097"/>
    </source>
</evidence>
<dbReference type="InterPro" id="IPR058208">
    <property type="entry name" value="PACE"/>
</dbReference>
<evidence type="ECO:0000256" key="1">
    <source>
        <dbReference type="SAM" id="Phobius"/>
    </source>
</evidence>
<keyword evidence="1" id="KW-0812">Transmembrane</keyword>
<name>A0A0J1GYA3_9GAMM</name>
<dbReference type="Pfam" id="PF05232">
    <property type="entry name" value="BTP"/>
    <property type="match status" value="2"/>
</dbReference>
<feature type="transmembrane region" description="Helical" evidence="1">
    <location>
        <begin position="103"/>
        <end position="123"/>
    </location>
</feature>
<reference evidence="3 4" key="1">
    <citation type="submission" date="2015-05" db="EMBL/GenBank/DDBJ databases">
        <title>Photobacterium galathea sp. nov.</title>
        <authorList>
            <person name="Machado H."/>
            <person name="Gram L."/>
        </authorList>
    </citation>
    <scope>NUCLEOTIDE SEQUENCE [LARGE SCALE GENOMIC DNA]</scope>
    <source>
        <strain evidence="3 4">CGMCC 1.12159</strain>
    </source>
</reference>
<dbReference type="OrthoDB" id="1631120at2"/>
<dbReference type="RefSeq" id="WP_047879564.1">
    <property type="nucleotide sequence ID" value="NZ_LDOT01000021.1"/>
</dbReference>
<dbReference type="AlphaFoldDB" id="A0A0J1GYA3"/>
<organism evidence="3 4">
    <name type="scientific">Photobacterium aquae</name>
    <dbReference type="NCBI Taxonomy" id="1195763"/>
    <lineage>
        <taxon>Bacteria</taxon>
        <taxon>Pseudomonadati</taxon>
        <taxon>Pseudomonadota</taxon>
        <taxon>Gammaproteobacteria</taxon>
        <taxon>Vibrionales</taxon>
        <taxon>Vibrionaceae</taxon>
        <taxon>Photobacterium</taxon>
    </lineage>
</organism>
<feature type="transmembrane region" description="Helical" evidence="1">
    <location>
        <begin position="37"/>
        <end position="57"/>
    </location>
</feature>
<feature type="domain" description="Chlorhexidine efflux transporter" evidence="2">
    <location>
        <begin position="2"/>
        <end position="64"/>
    </location>
</feature>
<feature type="transmembrane region" description="Helical" evidence="1">
    <location>
        <begin position="12"/>
        <end position="31"/>
    </location>
</feature>
<feature type="domain" description="Chlorhexidine efflux transporter" evidence="2">
    <location>
        <begin position="71"/>
        <end position="133"/>
    </location>
</feature>
<dbReference type="Proteomes" id="UP000036097">
    <property type="component" value="Unassembled WGS sequence"/>
</dbReference>
<gene>
    <name evidence="3" type="ORF">ABT56_14295</name>
</gene>
<evidence type="ECO:0000259" key="2">
    <source>
        <dbReference type="Pfam" id="PF05232"/>
    </source>
</evidence>
<dbReference type="NCBIfam" id="NF033664">
    <property type="entry name" value="PACE_transport"/>
    <property type="match status" value="1"/>
</dbReference>
<keyword evidence="1" id="KW-0472">Membrane</keyword>
<dbReference type="InterPro" id="IPR007896">
    <property type="entry name" value="BTP_bacteria"/>
</dbReference>
<accession>A0A0J1GYA3</accession>
<dbReference type="PATRIC" id="fig|1195763.3.peg.3027"/>
<dbReference type="EMBL" id="LDOT01000021">
    <property type="protein sequence ID" value="KLV04628.1"/>
    <property type="molecule type" value="Genomic_DNA"/>
</dbReference>
<proteinExistence type="predicted"/>
<sequence>MRTTSDRIRHAIFFELIGLVIIVFGLSQLGFQLGHVGAVGVLFSVIATVWNFVYCKWFDAMMPRLFKTTVKTVLHRVLQSIGFEAGLLVITIPVLAWVLNVSLWQALLLDLGLVVFYLFYSYIYNWCYDWVFPVARPAK</sequence>
<protein>
    <submittedName>
        <fullName evidence="3">Transporter</fullName>
    </submittedName>
</protein>
<feature type="transmembrane region" description="Helical" evidence="1">
    <location>
        <begin position="77"/>
        <end position="97"/>
    </location>
</feature>
<evidence type="ECO:0000313" key="3">
    <source>
        <dbReference type="EMBL" id="KLV04628.1"/>
    </source>
</evidence>
<comment type="caution">
    <text evidence="3">The sequence shown here is derived from an EMBL/GenBank/DDBJ whole genome shotgun (WGS) entry which is preliminary data.</text>
</comment>
<keyword evidence="4" id="KW-1185">Reference proteome</keyword>
<keyword evidence="1" id="KW-1133">Transmembrane helix</keyword>